<dbReference type="InterPro" id="IPR001752">
    <property type="entry name" value="Kinesin_motor_dom"/>
</dbReference>
<feature type="compositionally biased region" description="Basic and acidic residues" evidence="2">
    <location>
        <begin position="565"/>
        <end position="578"/>
    </location>
</feature>
<sequence length="1639" mass="176153">MRPLRLLSARSDGTSNKSPAAPSSVTYSLTTRRVKCGTSNDHSAGSRSRRSSSSQAHQHNRDVTERAKRRSSAPAAQLDIDHTGDTKCGGYSQTRGEAHDEKCVNHGGVATASDDGLLTSNFADDKSGRRRNVADRRVVVRIRGPSLRTGKSLALCVHPEDNTRVLCHRGTCLQEFRFSRVFSDPDRNDDVYREIGGQRIVEAVGLGIKETILAYGQTGSGKTHSLFGTKKEKGLVQHFIRSLFEHRAKARLQQTISVCATEILGEILYDLLPEWESDRRTGAPLLVRREECFIKTTKFTYKAFTVDDEQGALDLLEEARQQRRVGDSHLNSRSSRSHAIVQFFVHTRVSEERASELLKRPVIPERPIGECAFYGVLTLVDLAGCEREAPSYLPRNLYSSNTAREEMKWGCCSRTLNASISTLNRLIRKMQTGTLDESDRRQSALNRVLFDYLQPECGVCMLFCINPEASELQVSLSTLSIASESRLIPCWRRQYFLPLGPLREYYHETVLYQSTDPITDLVKARHPVMRDSFPPSCDSRRLSSSVVARSAARGDARSLSVPMFRADERHKRATKDGEGAISGERLFPDVSEREEPPSSKFGRGSYSDVSSLSSPTVALGCTEDSAESRDAVSDPWLLKLRTQTSSTTAGAGDVSLQKTSGTQTESTDLVRPVASTCEDQQAEGITLLHDKPVSTPCGSGLFHVSVVNPEALNESLRDAKSLTPQVLHKALTENGSFCQLLGQPLNTNANSALEDVAAAWRSSEQADQQADGAAGNPTMNMFILLPASTSLFLPTHEGRTKPPFCRDECPRKPANAEPRAGSASSPMDGTEGNKLAPLQKTRAHENHSSGPPSRYAETSGGSLGGVLHTEGAAEAAVCHPASVQPGDDWEDPSKQIPSLVGGRSTSSGGSSSTLESSQQARHPSQPPSSAAPPRSLRAAEEATPRSLSAQRLSSRISETAASPSYSLRMLSSLLPTGCRQSAPTPPEAQEAVESLPHGTVRATEADAPHTTVCDSPAERHPALWDERAELKGGLRSRARLPLAATASVSDSGDAWPRVGASERRRHGGAPQSQCPAPRQKNGCWTDLKQSTPPVGSPSQGRSARPERGPRSLQASTTVTHKSPADCAAACEQKGSSDHLVGLAADAPAPGTPCESSNPPPVRCCCLKQRKGLWRLHQLRKEQQRREEQLIQAQIDLIEKQLLALTPQPGLLPQPATTGSSPQSIDACVSSPSVADALLAARQMLLSSPRCLVRPRTSLACPVARCESYYQGNAASAPESAAFSMPPLLLDHSCHLASGCVEQEALSRHFGPPQAHAKEEESKRGATSRNGARCIAVPAPPDESQTQQDPTVAQQAVVACGYEAADSQFPSNPASSFGWLRMDATGAAEEADYCIGVETAAHRRPRSVKAYATETREKWMFVSPPAQCASSLPGRDFTLEGDARHARRAQRESQGTQGASLSQIEAASGGVCQRSRVPTPVGHVDRGSQGSGASPGNGTEKAFGGSKGANPCSAVHASADGIDPHGSGMPRSSPVLRDGKRTLSLSQERLRLRNAQPGHPRDAAAPGSFSSRDFVHRVSLPVNPPFLEQGVEARRSASKSLSSPLAAAELKLKCVGSLRRSTKKSQSSSAAGSVDIQGQS</sequence>
<comment type="similarity">
    <text evidence="1">Belongs to the TRAFAC class myosin-kinesin ATPase superfamily. Kinesin family.</text>
</comment>
<dbReference type="GO" id="GO:0005524">
    <property type="term" value="F:ATP binding"/>
    <property type="evidence" value="ECO:0007669"/>
    <property type="project" value="UniProtKB-UniRule"/>
</dbReference>
<dbReference type="EMBL" id="NWUJ01000004">
    <property type="protein sequence ID" value="PFH35682.1"/>
    <property type="molecule type" value="Genomic_DNA"/>
</dbReference>
<dbReference type="OrthoDB" id="123929at2759"/>
<dbReference type="GO" id="GO:0005874">
    <property type="term" value="C:microtubule"/>
    <property type="evidence" value="ECO:0007669"/>
    <property type="project" value="TreeGrafter"/>
</dbReference>
<dbReference type="KEGG" id="bbes:BESB_053330"/>
<keyword evidence="1" id="KW-0547">Nucleotide-binding</keyword>
<gene>
    <name evidence="4" type="ORF">BESB_053330</name>
</gene>
<evidence type="ECO:0000313" key="4">
    <source>
        <dbReference type="EMBL" id="PFH35682.1"/>
    </source>
</evidence>
<feature type="binding site" evidence="1">
    <location>
        <begin position="216"/>
        <end position="223"/>
    </location>
    <ligand>
        <name>ATP</name>
        <dbReference type="ChEBI" id="CHEBI:30616"/>
    </ligand>
</feature>
<feature type="region of interest" description="Disordered" evidence="2">
    <location>
        <begin position="564"/>
        <end position="614"/>
    </location>
</feature>
<protein>
    <recommendedName>
        <fullName evidence="3">Kinesin motor domain-containing protein</fullName>
    </recommendedName>
</protein>
<feature type="region of interest" description="Disordered" evidence="2">
    <location>
        <begin position="1617"/>
        <end position="1639"/>
    </location>
</feature>
<feature type="region of interest" description="Disordered" evidence="2">
    <location>
        <begin position="1044"/>
        <end position="1121"/>
    </location>
</feature>
<feature type="compositionally biased region" description="Polar residues" evidence="2">
    <location>
        <begin position="1451"/>
        <end position="1464"/>
    </location>
</feature>
<dbReference type="GO" id="GO:0007018">
    <property type="term" value="P:microtubule-based movement"/>
    <property type="evidence" value="ECO:0007669"/>
    <property type="project" value="InterPro"/>
</dbReference>
<dbReference type="VEuPathDB" id="ToxoDB:BESB_053330"/>
<feature type="region of interest" description="Disordered" evidence="2">
    <location>
        <begin position="1"/>
        <end position="95"/>
    </location>
</feature>
<dbReference type="PANTHER" id="PTHR24115:SF996">
    <property type="entry name" value="PUTATIVE-RELATED"/>
    <property type="match status" value="1"/>
</dbReference>
<name>A0A2A9MJW3_BESBE</name>
<dbReference type="GO" id="GO:0016887">
    <property type="term" value="F:ATP hydrolysis activity"/>
    <property type="evidence" value="ECO:0007669"/>
    <property type="project" value="TreeGrafter"/>
</dbReference>
<feature type="compositionally biased region" description="Low complexity" evidence="2">
    <location>
        <begin position="898"/>
        <end position="923"/>
    </location>
</feature>
<dbReference type="SUPFAM" id="SSF52540">
    <property type="entry name" value="P-loop containing nucleoside triphosphate hydrolases"/>
    <property type="match status" value="1"/>
</dbReference>
<feature type="compositionally biased region" description="Polar residues" evidence="2">
    <location>
        <begin position="1623"/>
        <end position="1639"/>
    </location>
</feature>
<dbReference type="RefSeq" id="XP_029219691.1">
    <property type="nucleotide sequence ID" value="XM_029363768.1"/>
</dbReference>
<feature type="compositionally biased region" description="Polar residues" evidence="2">
    <location>
        <begin position="1087"/>
        <end position="1101"/>
    </location>
</feature>
<feature type="region of interest" description="Disordered" evidence="2">
    <location>
        <begin position="1441"/>
        <end position="1537"/>
    </location>
</feature>
<accession>A0A2A9MJW3</accession>
<proteinExistence type="inferred from homology"/>
<dbReference type="STRING" id="94643.A0A2A9MJW3"/>
<evidence type="ECO:0000313" key="5">
    <source>
        <dbReference type="Proteomes" id="UP000224006"/>
    </source>
</evidence>
<dbReference type="GeneID" id="40310262"/>
<comment type="caution">
    <text evidence="4">The sequence shown here is derived from an EMBL/GenBank/DDBJ whole genome shotgun (WGS) entry which is preliminary data.</text>
</comment>
<dbReference type="PRINTS" id="PR00380">
    <property type="entry name" value="KINESINHEAVY"/>
</dbReference>
<evidence type="ECO:0000256" key="2">
    <source>
        <dbReference type="SAM" id="MobiDB-lite"/>
    </source>
</evidence>
<dbReference type="GO" id="GO:0005871">
    <property type="term" value="C:kinesin complex"/>
    <property type="evidence" value="ECO:0007669"/>
    <property type="project" value="TreeGrafter"/>
</dbReference>
<dbReference type="InterPro" id="IPR027640">
    <property type="entry name" value="Kinesin-like_fam"/>
</dbReference>
<dbReference type="InterPro" id="IPR036961">
    <property type="entry name" value="Kinesin_motor_dom_sf"/>
</dbReference>
<feature type="domain" description="Kinesin motor" evidence="3">
    <location>
        <begin position="135"/>
        <end position="488"/>
    </location>
</feature>
<keyword evidence="5" id="KW-1185">Reference proteome</keyword>
<dbReference type="PROSITE" id="PS50067">
    <property type="entry name" value="KINESIN_MOTOR_2"/>
    <property type="match status" value="1"/>
</dbReference>
<reference evidence="4 5" key="1">
    <citation type="submission" date="2017-09" db="EMBL/GenBank/DDBJ databases">
        <title>Genome sequencing of Besnoitia besnoiti strain Bb-Ger1.</title>
        <authorList>
            <person name="Schares G."/>
            <person name="Venepally P."/>
            <person name="Lorenzi H.A."/>
        </authorList>
    </citation>
    <scope>NUCLEOTIDE SEQUENCE [LARGE SCALE GENOMIC DNA]</scope>
    <source>
        <strain evidence="4 5">Bb-Ger1</strain>
    </source>
</reference>
<dbReference type="GO" id="GO:0008017">
    <property type="term" value="F:microtubule binding"/>
    <property type="evidence" value="ECO:0007669"/>
    <property type="project" value="InterPro"/>
</dbReference>
<dbReference type="Proteomes" id="UP000224006">
    <property type="component" value="Chromosome IV"/>
</dbReference>
<dbReference type="Gene3D" id="3.40.850.10">
    <property type="entry name" value="Kinesin motor domain"/>
    <property type="match status" value="1"/>
</dbReference>
<feature type="region of interest" description="Disordered" evidence="2">
    <location>
        <begin position="795"/>
        <end position="866"/>
    </location>
</feature>
<feature type="region of interest" description="Disordered" evidence="2">
    <location>
        <begin position="882"/>
        <end position="961"/>
    </location>
</feature>
<feature type="compositionally biased region" description="Basic and acidic residues" evidence="2">
    <location>
        <begin position="796"/>
        <end position="811"/>
    </location>
</feature>
<keyword evidence="1" id="KW-0505">Motor protein</keyword>
<feature type="compositionally biased region" description="Polar residues" evidence="2">
    <location>
        <begin position="656"/>
        <end position="667"/>
    </location>
</feature>
<feature type="compositionally biased region" description="Polar residues" evidence="2">
    <location>
        <begin position="11"/>
        <end position="45"/>
    </location>
</feature>
<dbReference type="SMART" id="SM00129">
    <property type="entry name" value="KISc"/>
    <property type="match status" value="1"/>
</dbReference>
<dbReference type="Pfam" id="PF00225">
    <property type="entry name" value="Kinesin"/>
    <property type="match status" value="1"/>
</dbReference>
<feature type="region of interest" description="Disordered" evidence="2">
    <location>
        <begin position="647"/>
        <end position="669"/>
    </location>
</feature>
<evidence type="ECO:0000259" key="3">
    <source>
        <dbReference type="PROSITE" id="PS50067"/>
    </source>
</evidence>
<dbReference type="PANTHER" id="PTHR24115">
    <property type="entry name" value="KINESIN-RELATED"/>
    <property type="match status" value="1"/>
</dbReference>
<dbReference type="InterPro" id="IPR027417">
    <property type="entry name" value="P-loop_NTPase"/>
</dbReference>
<feature type="compositionally biased region" description="Polar residues" evidence="2">
    <location>
        <begin position="945"/>
        <end position="961"/>
    </location>
</feature>
<organism evidence="4 5">
    <name type="scientific">Besnoitia besnoiti</name>
    <name type="common">Apicomplexan protozoan</name>
    <dbReference type="NCBI Taxonomy" id="94643"/>
    <lineage>
        <taxon>Eukaryota</taxon>
        <taxon>Sar</taxon>
        <taxon>Alveolata</taxon>
        <taxon>Apicomplexa</taxon>
        <taxon>Conoidasida</taxon>
        <taxon>Coccidia</taxon>
        <taxon>Eucoccidiorida</taxon>
        <taxon>Eimeriorina</taxon>
        <taxon>Sarcocystidae</taxon>
        <taxon>Besnoitia</taxon>
    </lineage>
</organism>
<feature type="compositionally biased region" description="Basic and acidic residues" evidence="2">
    <location>
        <begin position="586"/>
        <end position="597"/>
    </location>
</feature>
<feature type="region of interest" description="Disordered" evidence="2">
    <location>
        <begin position="1309"/>
        <end position="1329"/>
    </location>
</feature>
<keyword evidence="1" id="KW-0067">ATP-binding</keyword>
<evidence type="ECO:0000256" key="1">
    <source>
        <dbReference type="PROSITE-ProRule" id="PRU00283"/>
    </source>
</evidence>
<dbReference type="GO" id="GO:0003777">
    <property type="term" value="F:microtubule motor activity"/>
    <property type="evidence" value="ECO:0007669"/>
    <property type="project" value="InterPro"/>
</dbReference>